<keyword evidence="2 6" id="KW-0479">Metal-binding</keyword>
<evidence type="ECO:0000256" key="8">
    <source>
        <dbReference type="SAM" id="Phobius"/>
    </source>
</evidence>
<evidence type="ECO:0000259" key="9">
    <source>
        <dbReference type="PROSITE" id="PS50048"/>
    </source>
</evidence>
<evidence type="ECO:0000256" key="3">
    <source>
        <dbReference type="ARBA" id="ARBA00023002"/>
    </source>
</evidence>
<sequence>MRFLSPETMLSSQAFGTCILILLFAWLVRKFAKVIQFKKRYRLPNPVPGLPLIGNAHQIPRDLPYLFFQDLAKKYGEMFTINIGGTNWLFLNSKRTVNELLEKRAAIYSSRMNLPMAYDLVSRGKRTLLMPYGDLWRRERKVMHQILNATQRNIFEPFQDLESKALLLNYLERPDEWWKSHGAFSGSVIMSVVFGRRAGVDDANLSDSLAVSEEFVEYLMPGRAIVDHFPFLAEITWFKSLQPWRWYGDGLYKRTRAVYKRELDQLRERRAQGKQRDCFMTEFLEKQHDSDFTEDEFLFMAGALMEAGTDTTRASLDQCVAAAALWPDWIERARTQLDEVCGSNAERLPTAQDMPNLPIIKGAVKESVRWKPTIAETGIPHALMRDDEFEGYKIPAGTIVTYNQWAIANSTDEYEQPERFWPERFINEDLDKPAKGHLGFGAGRRLCVGYNVAITNLHISLARLVYCFDILPVPGAKIDTSQSPKVMKDGPSFQVKIKVRSESHRRLIERECRGAAIHQKPRPYQEDKRGIVMEGRKRVQPEKDVIDWDSRPSAKRRQLSRRPPRASQACDSCATSKVRCDDQKTCNRCRRKGIECIRSAGAFGFADDRCGLAQEDDSPLVPSRTISPATTIVAEEAAVGLSIEQGSWTDDSFLFNDFLASFGAPDIFGINDELDTSMLSSLAPMLAPSSPAKLRTETRPSLPSDSGDQSVVSDEASKVFDNTLGNWKPAQGASSKTDSLFISVTKQTSMVGQMGEYDSSLSSHHLTAEKRDQIVYLVQKNSANPPTLAAATSFPSARVLGEMLQIFLTRQQDETAGMIHLPTLNVADCDPLLLAAMISTGAALSTHPSANEFGLALMDVVRMVLMDSVSWSGSLFALKFLTVSQGDRDNAITRSLTYIQAMTLVCECALWSGDQRKTEMSDATSAILASVRKACQRCVVHQLLKLISRAKRLFRVSYKSFTPPVDGDEEELRLSWIEWANQESFKRTVYRFYLQCVQRSAFRNTPSPLPSHDMTAPLPDSSKLWLADSAAEWSITYHECLKDGLENQKGLSLSRCLAEVSVLKTLTPLVDFNFAVLVVSCSLTPILVEARTRFLTVDAVSEADWPSRAPDSWRVTASALRLLDDTRFLLKSGVVESHALTLFFLEYNEFCTAAPMPMIDALLGSENHWSSHEAFERLKSWTRTQQARRAAWHAGQVLRAARRIMPKDRADFHAFACYQAMLSLWVYGLYPTHQLSMTDREAQPGQDEPMVQLDGQETIDSQRWISYGKGKPFISRAAGRTDTHYGSNADIVAVMRGSDSEEVTLLPPLETVQTVFSSEATGRHFPIWKHTCRILRALGAFKQEQR</sequence>
<evidence type="ECO:0000256" key="4">
    <source>
        <dbReference type="ARBA" id="ARBA00023004"/>
    </source>
</evidence>
<keyword evidence="8" id="KW-0812">Transmembrane</keyword>
<dbReference type="SMART" id="SM00066">
    <property type="entry name" value="GAL4"/>
    <property type="match status" value="1"/>
</dbReference>
<dbReference type="InterPro" id="IPR001138">
    <property type="entry name" value="Zn2Cys6_DnaBD"/>
</dbReference>
<dbReference type="PROSITE" id="PS50048">
    <property type="entry name" value="ZN2_CY6_FUNGAL_2"/>
    <property type="match status" value="1"/>
</dbReference>
<dbReference type="InterPro" id="IPR050364">
    <property type="entry name" value="Cytochrome_P450_fung"/>
</dbReference>
<keyword evidence="10" id="KW-0503">Monooxygenase</keyword>
<accession>A0A8H4C9Q2</accession>
<dbReference type="GO" id="GO:0016705">
    <property type="term" value="F:oxidoreductase activity, acting on paired donors, with incorporation or reduction of molecular oxygen"/>
    <property type="evidence" value="ECO:0007669"/>
    <property type="project" value="InterPro"/>
</dbReference>
<feature type="region of interest" description="Disordered" evidence="7">
    <location>
        <begin position="689"/>
        <end position="712"/>
    </location>
</feature>
<dbReference type="InterPro" id="IPR007219">
    <property type="entry name" value="XnlR_reg_dom"/>
</dbReference>
<comment type="cofactor">
    <cofactor evidence="6">
        <name>heme</name>
        <dbReference type="ChEBI" id="CHEBI:30413"/>
    </cofactor>
</comment>
<evidence type="ECO:0000256" key="5">
    <source>
        <dbReference type="ARBA" id="ARBA00023242"/>
    </source>
</evidence>
<feature type="region of interest" description="Disordered" evidence="7">
    <location>
        <begin position="541"/>
        <end position="566"/>
    </location>
</feature>
<dbReference type="Pfam" id="PF04082">
    <property type="entry name" value="Fungal_trans"/>
    <property type="match status" value="1"/>
</dbReference>
<keyword evidence="5" id="KW-0539">Nucleus</keyword>
<dbReference type="Gene3D" id="1.10.630.10">
    <property type="entry name" value="Cytochrome P450"/>
    <property type="match status" value="1"/>
</dbReference>
<dbReference type="PANTHER" id="PTHR46300:SF12">
    <property type="entry name" value="P450, PUTATIVE (EUROFUNG)-RELATED"/>
    <property type="match status" value="1"/>
</dbReference>
<feature type="domain" description="Zn(2)-C6 fungal-type" evidence="9">
    <location>
        <begin position="569"/>
        <end position="598"/>
    </location>
</feature>
<dbReference type="Gene3D" id="4.10.240.10">
    <property type="entry name" value="Zn(2)-C6 fungal-type DNA-binding domain"/>
    <property type="match status" value="1"/>
</dbReference>
<keyword evidence="4 6" id="KW-0408">Iron</keyword>
<dbReference type="GO" id="GO:0000981">
    <property type="term" value="F:DNA-binding transcription factor activity, RNA polymerase II-specific"/>
    <property type="evidence" value="ECO:0007669"/>
    <property type="project" value="InterPro"/>
</dbReference>
<dbReference type="InterPro" id="IPR001128">
    <property type="entry name" value="Cyt_P450"/>
</dbReference>
<evidence type="ECO:0000256" key="6">
    <source>
        <dbReference type="PIRSR" id="PIRSR602401-1"/>
    </source>
</evidence>
<gene>
    <name evidence="10" type="ORF">GCG54_00001002</name>
</gene>
<keyword evidence="8" id="KW-1133">Transmembrane helix</keyword>
<keyword evidence="11" id="KW-1185">Reference proteome</keyword>
<name>A0A8H4C9Q2_COLGL</name>
<evidence type="ECO:0000256" key="7">
    <source>
        <dbReference type="SAM" id="MobiDB-lite"/>
    </source>
</evidence>
<dbReference type="CDD" id="cd11065">
    <property type="entry name" value="CYP64-like"/>
    <property type="match status" value="1"/>
</dbReference>
<dbReference type="GO" id="GO:0005506">
    <property type="term" value="F:iron ion binding"/>
    <property type="evidence" value="ECO:0007669"/>
    <property type="project" value="InterPro"/>
</dbReference>
<feature type="compositionally biased region" description="Basic residues" evidence="7">
    <location>
        <begin position="553"/>
        <end position="564"/>
    </location>
</feature>
<dbReference type="InterPro" id="IPR017972">
    <property type="entry name" value="Cyt_P450_CS"/>
</dbReference>
<dbReference type="EMBL" id="WVTB01000083">
    <property type="protein sequence ID" value="KAF3799756.1"/>
    <property type="molecule type" value="Genomic_DNA"/>
</dbReference>
<dbReference type="PROSITE" id="PS00463">
    <property type="entry name" value="ZN2_CY6_FUNGAL_1"/>
    <property type="match status" value="1"/>
</dbReference>
<evidence type="ECO:0000256" key="1">
    <source>
        <dbReference type="ARBA" id="ARBA00010617"/>
    </source>
</evidence>
<dbReference type="GO" id="GO:0008270">
    <property type="term" value="F:zinc ion binding"/>
    <property type="evidence" value="ECO:0007669"/>
    <property type="project" value="InterPro"/>
</dbReference>
<organism evidence="10 11">
    <name type="scientific">Colletotrichum gloeosporioides</name>
    <name type="common">Anthracnose fungus</name>
    <name type="synonym">Glomerella cingulata</name>
    <dbReference type="NCBI Taxonomy" id="474922"/>
    <lineage>
        <taxon>Eukaryota</taxon>
        <taxon>Fungi</taxon>
        <taxon>Dikarya</taxon>
        <taxon>Ascomycota</taxon>
        <taxon>Pezizomycotina</taxon>
        <taxon>Sordariomycetes</taxon>
        <taxon>Hypocreomycetidae</taxon>
        <taxon>Glomerellales</taxon>
        <taxon>Glomerellaceae</taxon>
        <taxon>Colletotrichum</taxon>
        <taxon>Colletotrichum gloeosporioides species complex</taxon>
    </lineage>
</organism>
<dbReference type="InterPro" id="IPR002401">
    <property type="entry name" value="Cyt_P450_E_grp-I"/>
</dbReference>
<evidence type="ECO:0000313" key="11">
    <source>
        <dbReference type="Proteomes" id="UP000613401"/>
    </source>
</evidence>
<dbReference type="SUPFAM" id="SSF48264">
    <property type="entry name" value="Cytochrome P450"/>
    <property type="match status" value="1"/>
</dbReference>
<dbReference type="RefSeq" id="XP_045258916.1">
    <property type="nucleotide sequence ID" value="XM_045401132.1"/>
</dbReference>
<feature type="compositionally biased region" description="Basic and acidic residues" evidence="7">
    <location>
        <begin position="541"/>
        <end position="552"/>
    </location>
</feature>
<keyword evidence="8" id="KW-0472">Membrane</keyword>
<dbReference type="GO" id="GO:0003677">
    <property type="term" value="F:DNA binding"/>
    <property type="evidence" value="ECO:0007669"/>
    <property type="project" value="InterPro"/>
</dbReference>
<evidence type="ECO:0000313" key="10">
    <source>
        <dbReference type="EMBL" id="KAF3799756.1"/>
    </source>
</evidence>
<comment type="caution">
    <text evidence="10">The sequence shown here is derived from an EMBL/GenBank/DDBJ whole genome shotgun (WGS) entry which is preliminary data.</text>
</comment>
<feature type="compositionally biased region" description="Polar residues" evidence="7">
    <location>
        <begin position="699"/>
        <end position="712"/>
    </location>
</feature>
<dbReference type="GeneID" id="69008173"/>
<dbReference type="Pfam" id="PF00172">
    <property type="entry name" value="Zn_clus"/>
    <property type="match status" value="1"/>
</dbReference>
<dbReference type="InterPro" id="IPR036864">
    <property type="entry name" value="Zn2-C6_fun-type_DNA-bd_sf"/>
</dbReference>
<keyword evidence="6" id="KW-0349">Heme</keyword>
<dbReference type="GO" id="GO:0020037">
    <property type="term" value="F:heme binding"/>
    <property type="evidence" value="ECO:0007669"/>
    <property type="project" value="InterPro"/>
</dbReference>
<reference evidence="10" key="1">
    <citation type="journal article" date="2020" name="Phytopathology">
        <title>Genome sequence and comparative analysis of Colletotrichum gloeosporioides isolated from Liriodendron leaves.</title>
        <authorList>
            <person name="Fu F.F."/>
            <person name="Hao Z."/>
            <person name="Wang P."/>
            <person name="Lu Y."/>
            <person name="Xue L.J."/>
            <person name="Wei G."/>
            <person name="Tian Y."/>
            <person name="Baishi H."/>
            <person name="Xu H."/>
            <person name="Shi J."/>
            <person name="Cheng T."/>
            <person name="Wang G."/>
            <person name="Yi Y."/>
            <person name="Chen J."/>
        </authorList>
    </citation>
    <scope>NUCLEOTIDE SEQUENCE</scope>
    <source>
        <strain evidence="10">Lc1</strain>
    </source>
</reference>
<dbReference type="InterPro" id="IPR036396">
    <property type="entry name" value="Cyt_P450_sf"/>
</dbReference>
<evidence type="ECO:0000256" key="2">
    <source>
        <dbReference type="ARBA" id="ARBA00022723"/>
    </source>
</evidence>
<dbReference type="Pfam" id="PF00067">
    <property type="entry name" value="p450"/>
    <property type="match status" value="1"/>
</dbReference>
<proteinExistence type="inferred from homology"/>
<keyword evidence="3" id="KW-0560">Oxidoreductase</keyword>
<dbReference type="SUPFAM" id="SSF57701">
    <property type="entry name" value="Zn2/Cys6 DNA-binding domain"/>
    <property type="match status" value="1"/>
</dbReference>
<dbReference type="GO" id="GO:0004497">
    <property type="term" value="F:monooxygenase activity"/>
    <property type="evidence" value="ECO:0007669"/>
    <property type="project" value="UniProtKB-KW"/>
</dbReference>
<protein>
    <submittedName>
        <fullName evidence="10">Cytochrome P450 monooxygenase yanC</fullName>
    </submittedName>
</protein>
<dbReference type="GO" id="GO:0006351">
    <property type="term" value="P:DNA-templated transcription"/>
    <property type="evidence" value="ECO:0007669"/>
    <property type="project" value="InterPro"/>
</dbReference>
<dbReference type="CDD" id="cd00067">
    <property type="entry name" value="GAL4"/>
    <property type="match status" value="1"/>
</dbReference>
<dbReference type="PANTHER" id="PTHR46300">
    <property type="entry name" value="P450, PUTATIVE (EUROFUNG)-RELATED-RELATED"/>
    <property type="match status" value="1"/>
</dbReference>
<feature type="binding site" description="axial binding residue" evidence="6">
    <location>
        <position position="447"/>
    </location>
    <ligand>
        <name>heme</name>
        <dbReference type="ChEBI" id="CHEBI:30413"/>
    </ligand>
    <ligandPart>
        <name>Fe</name>
        <dbReference type="ChEBI" id="CHEBI:18248"/>
    </ligandPart>
</feature>
<feature type="transmembrane region" description="Helical" evidence="8">
    <location>
        <begin position="12"/>
        <end position="32"/>
    </location>
</feature>
<dbReference type="Proteomes" id="UP000613401">
    <property type="component" value="Unassembled WGS sequence"/>
</dbReference>
<comment type="similarity">
    <text evidence="1">Belongs to the cytochrome P450 family.</text>
</comment>
<dbReference type="PROSITE" id="PS00086">
    <property type="entry name" value="CYTOCHROME_P450"/>
    <property type="match status" value="1"/>
</dbReference>
<reference evidence="10" key="2">
    <citation type="submission" date="2020-03" db="EMBL/GenBank/DDBJ databases">
        <authorList>
            <person name="Fu F.-F."/>
            <person name="Chen J."/>
        </authorList>
    </citation>
    <scope>NUCLEOTIDE SEQUENCE</scope>
    <source>
        <strain evidence="10">Lc1</strain>
    </source>
</reference>
<dbReference type="PRINTS" id="PR00463">
    <property type="entry name" value="EP450I"/>
</dbReference>